<accession>A0A1Z1MCW7</accession>
<evidence type="ECO:0000313" key="1">
    <source>
        <dbReference type="EMBL" id="ARW63621.1"/>
    </source>
</evidence>
<dbReference type="AlphaFoldDB" id="A0A1Z1MCW7"/>
<keyword evidence="1" id="KW-0328">Glycosyltransferase</keyword>
<dbReference type="GO" id="GO:0016757">
    <property type="term" value="F:glycosyltransferase activity"/>
    <property type="evidence" value="ECO:0007669"/>
    <property type="project" value="UniProtKB-KW"/>
</dbReference>
<dbReference type="RefSeq" id="YP_009395059.1">
    <property type="nucleotide sequence ID" value="NC_035275.1"/>
</dbReference>
<dbReference type="InterPro" id="IPR029057">
    <property type="entry name" value="PRTase-like"/>
</dbReference>
<protein>
    <submittedName>
        <fullName evidence="1">Uracil phosphoribosyltransferase</fullName>
    </submittedName>
</protein>
<dbReference type="GeneID" id="33357023"/>
<sequence length="187" mass="22357">MQLNIYRISHPLIQVIMNYITGTIHKEKYEYYYRYIGLLLTYEMFRKYLEINKIYIKLINEVKEINLPNTKKKQIILTDISNTYDMIVDIKIILPTVEIINVNYRNMETIEYSIKNLKIQYQKTQIFILEKQIVDKTLINLITCLKNEKHMAIEDITIGCIQINHTNLNKIGSQYPELNIYTTQIIN</sequence>
<dbReference type="EMBL" id="MF101428">
    <property type="protein sequence ID" value="ARW63621.1"/>
    <property type="molecule type" value="Genomic_DNA"/>
</dbReference>
<dbReference type="Gene3D" id="3.40.50.2020">
    <property type="match status" value="1"/>
</dbReference>
<reference evidence="1" key="1">
    <citation type="journal article" date="2017" name="J. Phycol.">
        <title>Analysis of chloroplast genomes and a supermatrix inform reclassification of the Rhodomelaceae (Rhodophyta).</title>
        <authorList>
            <person name="Diaz-Tapia P."/>
            <person name="Maggs C.A."/>
            <person name="West J.A."/>
            <person name="Verbruggen H."/>
        </authorList>
    </citation>
    <scope>NUCLEOTIDE SEQUENCE</scope>
    <source>
        <strain evidence="1">PD550</strain>
    </source>
</reference>
<geneLocation type="chloroplast" evidence="1"/>
<keyword evidence="1" id="KW-0934">Plastid</keyword>
<proteinExistence type="predicted"/>
<name>A0A1Z1MCW7_POLUR</name>
<keyword evidence="1" id="KW-0808">Transferase</keyword>
<keyword evidence="1" id="KW-0150">Chloroplast</keyword>
<organism evidence="1">
    <name type="scientific">Polysiphonia urceolata</name>
    <name type="common">Red alga</name>
    <name type="synonym">Conferva urceolata</name>
    <dbReference type="NCBI Taxonomy" id="173545"/>
    <lineage>
        <taxon>Eukaryota</taxon>
        <taxon>Rhodophyta</taxon>
        <taxon>Florideophyceae</taxon>
        <taxon>Rhodymeniophycidae</taxon>
        <taxon>Ceramiales</taxon>
        <taxon>Rhodomelaceae</taxon>
        <taxon>Polysiphonioideae</taxon>
        <taxon>Polysiphonia</taxon>
    </lineage>
</organism>
<gene>
    <name evidence="1" type="primary">upp</name>
</gene>